<dbReference type="PANTHER" id="PTHR38479">
    <property type="entry name" value="LMO0824 PROTEIN"/>
    <property type="match status" value="1"/>
</dbReference>
<keyword evidence="2" id="KW-1185">Reference proteome</keyword>
<reference evidence="1 2" key="1">
    <citation type="journal article" date="2019" name="Int. J. Syst. Evol. Microbiol.">
        <title>The Global Catalogue of Microorganisms (GCM) 10K type strain sequencing project: providing services to taxonomists for standard genome sequencing and annotation.</title>
        <authorList>
            <consortium name="The Broad Institute Genomics Platform"/>
            <consortium name="The Broad Institute Genome Sequencing Center for Infectious Disease"/>
            <person name="Wu L."/>
            <person name="Ma J."/>
        </authorList>
    </citation>
    <scope>NUCLEOTIDE SEQUENCE [LARGE SCALE GENOMIC DNA]</scope>
    <source>
        <strain evidence="1 2">JCM 13318</strain>
    </source>
</reference>
<name>A0ABN1ZRE6_9MICO</name>
<dbReference type="InterPro" id="IPR009351">
    <property type="entry name" value="AlkZ-like"/>
</dbReference>
<evidence type="ECO:0000313" key="2">
    <source>
        <dbReference type="Proteomes" id="UP001500177"/>
    </source>
</evidence>
<gene>
    <name evidence="1" type="ORF">GCM10009690_01610</name>
</gene>
<dbReference type="Proteomes" id="UP001500177">
    <property type="component" value="Unassembled WGS sequence"/>
</dbReference>
<evidence type="ECO:0000313" key="1">
    <source>
        <dbReference type="EMBL" id="GAA1502616.1"/>
    </source>
</evidence>
<accession>A0ABN1ZRE6</accession>
<sequence length="387" mass="41833">MLSPFHNRRVTGVHYRWNMDAHQISAARLISQGLIGPPPESPTGADLSTAGAVVEHLGCVQAQALGGALVSIALRLGPDFTDGVAAVRAAIDSGEIVRSWTQRGTIHLTTAKDIGWILGLTGARIMKSTAKRREYFGITEAMLDTAAELATAAIRDRGPLTREELLEAFAPIGAGDEYGHARYLITSLALQNIIVQAPLIEGKDDMKYVLTADWVPTPTDLDAEAADREWMRRFVTSHGPVTVDDATRWTGLPKTRMRKAIQAGIDAGEIVSTDIDGTDYVLAPDLEDRLAEWETAAQETMLLPGFDEIILGYKDRSATLDPANEKLVVPGGNGMFKNTVVTGTRARATWKRSPRKTGPRVSVDTFPGERVDLAAIESVSATHPAFV</sequence>
<protein>
    <submittedName>
        <fullName evidence="1">Crosslink repair DNA glycosylase YcaQ family protein</fullName>
    </submittedName>
</protein>
<dbReference type="PANTHER" id="PTHR38479:SF2">
    <property type="entry name" value="WINGED HELIX DNA-BINDING DOMAIN-CONTAINING PROTEIN"/>
    <property type="match status" value="1"/>
</dbReference>
<dbReference type="Pfam" id="PF06224">
    <property type="entry name" value="AlkZ-like"/>
    <property type="match status" value="1"/>
</dbReference>
<proteinExistence type="predicted"/>
<comment type="caution">
    <text evidence="1">The sequence shown here is derived from an EMBL/GenBank/DDBJ whole genome shotgun (WGS) entry which is preliminary data.</text>
</comment>
<organism evidence="1 2">
    <name type="scientific">Brevibacterium permense</name>
    <dbReference type="NCBI Taxonomy" id="234834"/>
    <lineage>
        <taxon>Bacteria</taxon>
        <taxon>Bacillati</taxon>
        <taxon>Actinomycetota</taxon>
        <taxon>Actinomycetes</taxon>
        <taxon>Micrococcales</taxon>
        <taxon>Brevibacteriaceae</taxon>
        <taxon>Brevibacterium</taxon>
    </lineage>
</organism>
<dbReference type="EMBL" id="BAAALX010000001">
    <property type="protein sequence ID" value="GAA1502616.1"/>
    <property type="molecule type" value="Genomic_DNA"/>
</dbReference>